<dbReference type="NCBIfam" id="TIGR00413">
    <property type="entry name" value="rlpA"/>
    <property type="match status" value="1"/>
</dbReference>
<dbReference type="CDD" id="cd22268">
    <property type="entry name" value="DPBB_RlpA-like"/>
    <property type="match status" value="1"/>
</dbReference>
<dbReference type="GO" id="GO:0071555">
    <property type="term" value="P:cell wall organization"/>
    <property type="evidence" value="ECO:0007669"/>
    <property type="project" value="UniProtKB-KW"/>
</dbReference>
<reference evidence="4" key="1">
    <citation type="submission" date="2020-11" db="EMBL/GenBank/DDBJ databases">
        <authorList>
            <person name="Tran Van P."/>
        </authorList>
    </citation>
    <scope>NUCLEOTIDE SEQUENCE</scope>
</reference>
<protein>
    <recommendedName>
        <fullName evidence="3">RlpA-like protein double-psi beta-barrel domain-containing protein</fullName>
    </recommendedName>
</protein>
<dbReference type="EMBL" id="CAJPVJ010019946">
    <property type="protein sequence ID" value="CAG2177476.1"/>
    <property type="molecule type" value="Genomic_DNA"/>
</dbReference>
<dbReference type="InterPro" id="IPR034718">
    <property type="entry name" value="RlpA"/>
</dbReference>
<dbReference type="InterPro" id="IPR009009">
    <property type="entry name" value="RlpA-like_DPBB"/>
</dbReference>
<proteinExistence type="inferred from homology"/>
<dbReference type="InterPro" id="IPR012997">
    <property type="entry name" value="RplA"/>
</dbReference>
<dbReference type="HAMAP" id="MF_02071">
    <property type="entry name" value="RlpA"/>
    <property type="match status" value="1"/>
</dbReference>
<evidence type="ECO:0000256" key="1">
    <source>
        <dbReference type="ARBA" id="ARBA00023239"/>
    </source>
</evidence>
<dbReference type="GO" id="GO:0016829">
    <property type="term" value="F:lyase activity"/>
    <property type="evidence" value="ECO:0007669"/>
    <property type="project" value="UniProtKB-KW"/>
</dbReference>
<feature type="non-terminal residue" evidence="4">
    <location>
        <position position="106"/>
    </location>
</feature>
<dbReference type="PANTHER" id="PTHR34183">
    <property type="entry name" value="ENDOLYTIC PEPTIDOGLYCAN TRANSGLYCOSYLASE RLPA"/>
    <property type="match status" value="1"/>
</dbReference>
<dbReference type="Pfam" id="PF03330">
    <property type="entry name" value="DPBB_1"/>
    <property type="match status" value="1"/>
</dbReference>
<keyword evidence="1" id="KW-0456">Lyase</keyword>
<dbReference type="OrthoDB" id="7769384at2759"/>
<organism evidence="4">
    <name type="scientific">Oppiella nova</name>
    <dbReference type="NCBI Taxonomy" id="334625"/>
    <lineage>
        <taxon>Eukaryota</taxon>
        <taxon>Metazoa</taxon>
        <taxon>Ecdysozoa</taxon>
        <taxon>Arthropoda</taxon>
        <taxon>Chelicerata</taxon>
        <taxon>Arachnida</taxon>
        <taxon>Acari</taxon>
        <taxon>Acariformes</taxon>
        <taxon>Sarcoptiformes</taxon>
        <taxon>Oribatida</taxon>
        <taxon>Brachypylina</taxon>
        <taxon>Oppioidea</taxon>
        <taxon>Oppiidae</taxon>
        <taxon>Oppiella</taxon>
    </lineage>
</organism>
<evidence type="ECO:0000259" key="3">
    <source>
        <dbReference type="Pfam" id="PF03330"/>
    </source>
</evidence>
<dbReference type="Proteomes" id="UP000728032">
    <property type="component" value="Unassembled WGS sequence"/>
</dbReference>
<dbReference type="EMBL" id="OC934771">
    <property type="protein sequence ID" value="CAD7660338.1"/>
    <property type="molecule type" value="Genomic_DNA"/>
</dbReference>
<dbReference type="InterPro" id="IPR036908">
    <property type="entry name" value="RlpA-like_sf"/>
</dbReference>
<dbReference type="PANTHER" id="PTHR34183:SF1">
    <property type="entry name" value="ENDOLYTIC PEPTIDOGLYCAN TRANSGLYCOSYLASE RLPA"/>
    <property type="match status" value="1"/>
</dbReference>
<sequence length="106" mass="11122">FRLTADEALRHPFFSESGKCSWYGPGFEGKKTACGQIFHANEMTAAHRTLKCGTKVKVTANGKSVVVTVNDRGPFVAGRILDLAKGAAEKLGIVSAGVAPCTVTPA</sequence>
<accession>A0A7R9QVT7</accession>
<keyword evidence="2" id="KW-0961">Cell wall biogenesis/degradation</keyword>
<name>A0A7R9QVT7_9ACAR</name>
<dbReference type="AlphaFoldDB" id="A0A7R9QVT7"/>
<evidence type="ECO:0000313" key="5">
    <source>
        <dbReference type="Proteomes" id="UP000728032"/>
    </source>
</evidence>
<evidence type="ECO:0000313" key="4">
    <source>
        <dbReference type="EMBL" id="CAD7660338.1"/>
    </source>
</evidence>
<feature type="domain" description="RlpA-like protein double-psi beta-barrel" evidence="3">
    <location>
        <begin position="17"/>
        <end position="102"/>
    </location>
</feature>
<keyword evidence="5" id="KW-1185">Reference proteome</keyword>
<gene>
    <name evidence="4" type="ORF">ONB1V03_LOCUS16908</name>
</gene>
<evidence type="ECO:0000256" key="2">
    <source>
        <dbReference type="ARBA" id="ARBA00023316"/>
    </source>
</evidence>
<dbReference type="SUPFAM" id="SSF50685">
    <property type="entry name" value="Barwin-like endoglucanases"/>
    <property type="match status" value="1"/>
</dbReference>
<dbReference type="Gene3D" id="2.40.40.10">
    <property type="entry name" value="RlpA-like domain"/>
    <property type="match status" value="1"/>
</dbReference>